<keyword evidence="2 10" id="KW-0813">Transport</keyword>
<dbReference type="InterPro" id="IPR012910">
    <property type="entry name" value="Plug_dom"/>
</dbReference>
<dbReference type="Gene3D" id="2.40.170.20">
    <property type="entry name" value="TonB-dependent receptor, beta-barrel domain"/>
    <property type="match status" value="1"/>
</dbReference>
<keyword evidence="3 10" id="KW-1134">Transmembrane beta strand</keyword>
<evidence type="ECO:0000256" key="10">
    <source>
        <dbReference type="PROSITE-ProRule" id="PRU01360"/>
    </source>
</evidence>
<comment type="subcellular location">
    <subcellularLocation>
        <location evidence="1 10">Cell outer membrane</location>
        <topology evidence="1 10">Multi-pass membrane protein</topology>
    </subcellularLocation>
</comment>
<dbReference type="Pfam" id="PF07715">
    <property type="entry name" value="Plug"/>
    <property type="match status" value="1"/>
</dbReference>
<evidence type="ECO:0000259" key="13">
    <source>
        <dbReference type="Pfam" id="PF07715"/>
    </source>
</evidence>
<evidence type="ECO:0000259" key="12">
    <source>
        <dbReference type="Pfam" id="PF00593"/>
    </source>
</evidence>
<comment type="caution">
    <text evidence="14">The sequence shown here is derived from an EMBL/GenBank/DDBJ whole genome shotgun (WGS) entry which is preliminary data.</text>
</comment>
<evidence type="ECO:0000313" key="15">
    <source>
        <dbReference type="Proteomes" id="UP001165069"/>
    </source>
</evidence>
<evidence type="ECO:0000256" key="7">
    <source>
        <dbReference type="ARBA" id="ARBA00023136"/>
    </source>
</evidence>
<comment type="similarity">
    <text evidence="10 11">Belongs to the TonB-dependent receptor family.</text>
</comment>
<dbReference type="Gene3D" id="2.170.130.10">
    <property type="entry name" value="TonB-dependent receptor, plug domain"/>
    <property type="match status" value="1"/>
</dbReference>
<dbReference type="SUPFAM" id="SSF56935">
    <property type="entry name" value="Porins"/>
    <property type="match status" value="1"/>
</dbReference>
<accession>A0ABQ5QHB5</accession>
<evidence type="ECO:0000256" key="11">
    <source>
        <dbReference type="RuleBase" id="RU003357"/>
    </source>
</evidence>
<dbReference type="InterPro" id="IPR000531">
    <property type="entry name" value="Beta-barrel_TonB"/>
</dbReference>
<evidence type="ECO:0000256" key="3">
    <source>
        <dbReference type="ARBA" id="ARBA00022452"/>
    </source>
</evidence>
<dbReference type="InterPro" id="IPR039426">
    <property type="entry name" value="TonB-dep_rcpt-like"/>
</dbReference>
<keyword evidence="4 10" id="KW-0812">Transmembrane</keyword>
<evidence type="ECO:0000256" key="6">
    <source>
        <dbReference type="ARBA" id="ARBA00023077"/>
    </source>
</evidence>
<evidence type="ECO:0000256" key="4">
    <source>
        <dbReference type="ARBA" id="ARBA00022692"/>
    </source>
</evidence>
<keyword evidence="5" id="KW-0732">Signal</keyword>
<keyword evidence="8" id="KW-0675">Receptor</keyword>
<dbReference type="PANTHER" id="PTHR30069:SF29">
    <property type="entry name" value="HEMOGLOBIN AND HEMOGLOBIN-HAPTOGLOBIN-BINDING PROTEIN 1-RELATED"/>
    <property type="match status" value="1"/>
</dbReference>
<dbReference type="EMBL" id="BSDE01000004">
    <property type="protein sequence ID" value="GLH73738.1"/>
    <property type="molecule type" value="Genomic_DNA"/>
</dbReference>
<sequence>MGHGDGWRRCTLSAGLLLGGPLSASSFSAAGDAQVNAGPQLNEVRGLPQMSLEELLSVKVSVATRTESTVLEAPSIVSVFTADDFRRMGARDLRDVLRTVPGFELGIRSQLGYTEFGVRGVITDNTEKVRILVDGLPVNENLEGSGTIIFGDMSLDNVQQIEIIRGPGSALYGTNAFLGVISILTKDASNSGGATTVSARGGSFNTREGSVLSGWSGGRFRISAYLHYLDTDGPAPSVAQDALQVLAGPPDFSALNRGISLAGTPAGHIHAFRRQLSAQVKLDYQGLTFNGVFTNAHKGPYLGTYFAVNEHSDAHPSQAQGTLSYTLRPAEDWVIEPRLYALHYIADNRWNDAPNGYRMPDGQGGTVDYTQGSYEINRATQQTRGAEVKATWSPAGPHRVILGGSLEEQKLYALTNFANVPGFGLDRMVPTPSIMRKEPVRTLSSAYLQDQWAPAQAFALTTGLRMDRYNDAGTSITPRLAAVWRPDPAWHVKLLYGEAFRAPTFVESYLFAANGFIQGREDVKPETIRTGEFEVGRRLGSAALWRVVFFENRITNLLNLVPVPGGLRYQNLPEVTTVKGIETELTLTLSSTLSGYVNASGQSGRNGATGETLVGMANWRGNLGLNAAFSDRLNLHAALGVVGPRLRGTGDARPDLRGYRTVDLALTFTPVPALDLSLSAHNLFDADQRFPSVSVPLPGDLPWEGRSIQAGLSWHF</sequence>
<dbReference type="InterPro" id="IPR036942">
    <property type="entry name" value="Beta-barrel_TonB_sf"/>
</dbReference>
<keyword evidence="7 10" id="KW-0472">Membrane</keyword>
<evidence type="ECO:0000256" key="9">
    <source>
        <dbReference type="ARBA" id="ARBA00023237"/>
    </source>
</evidence>
<keyword evidence="9 10" id="KW-0998">Cell outer membrane</keyword>
<dbReference type="PROSITE" id="PS52016">
    <property type="entry name" value="TONB_DEPENDENT_REC_3"/>
    <property type="match status" value="1"/>
</dbReference>
<evidence type="ECO:0000256" key="2">
    <source>
        <dbReference type="ARBA" id="ARBA00022448"/>
    </source>
</evidence>
<keyword evidence="15" id="KW-1185">Reference proteome</keyword>
<protein>
    <recommendedName>
        <fullName evidence="16">TonB-dependent receptor</fullName>
    </recommendedName>
</protein>
<dbReference type="InterPro" id="IPR037066">
    <property type="entry name" value="Plug_dom_sf"/>
</dbReference>
<reference evidence="14 15" key="1">
    <citation type="journal article" date="2023" name="Antonie Van Leeuwenhoek">
        <title>Mesoterricola silvestris gen. nov., sp. nov., Mesoterricola sediminis sp. nov., Geothrix oryzae sp. nov., Geothrix edaphica sp. nov., Geothrix rubra sp. nov., and Geothrix limicola sp. nov., six novel members of Acidobacteriota isolated from soils.</title>
        <authorList>
            <person name="Itoh H."/>
            <person name="Sugisawa Y."/>
            <person name="Mise K."/>
            <person name="Xu Z."/>
            <person name="Kuniyasu M."/>
            <person name="Ushijima N."/>
            <person name="Kawano K."/>
            <person name="Kobayashi E."/>
            <person name="Shiratori Y."/>
            <person name="Masuda Y."/>
            <person name="Senoo K."/>
        </authorList>
    </citation>
    <scope>NUCLEOTIDE SEQUENCE [LARGE SCALE GENOMIC DNA]</scope>
    <source>
        <strain evidence="14 15">Red804</strain>
    </source>
</reference>
<name>A0ABQ5QHB5_9BACT</name>
<evidence type="ECO:0000313" key="14">
    <source>
        <dbReference type="EMBL" id="GLH73738.1"/>
    </source>
</evidence>
<evidence type="ECO:0000256" key="5">
    <source>
        <dbReference type="ARBA" id="ARBA00022729"/>
    </source>
</evidence>
<evidence type="ECO:0000256" key="8">
    <source>
        <dbReference type="ARBA" id="ARBA00023170"/>
    </source>
</evidence>
<feature type="domain" description="TonB-dependent receptor-like beta-barrel" evidence="12">
    <location>
        <begin position="280"/>
        <end position="683"/>
    </location>
</feature>
<dbReference type="Proteomes" id="UP001165069">
    <property type="component" value="Unassembled WGS sequence"/>
</dbReference>
<gene>
    <name evidence="14" type="ORF">GETHLI_22400</name>
</gene>
<organism evidence="14 15">
    <name type="scientific">Geothrix limicola</name>
    <dbReference type="NCBI Taxonomy" id="2927978"/>
    <lineage>
        <taxon>Bacteria</taxon>
        <taxon>Pseudomonadati</taxon>
        <taxon>Acidobacteriota</taxon>
        <taxon>Holophagae</taxon>
        <taxon>Holophagales</taxon>
        <taxon>Holophagaceae</taxon>
        <taxon>Geothrix</taxon>
    </lineage>
</organism>
<evidence type="ECO:0008006" key="16">
    <source>
        <dbReference type="Google" id="ProtNLM"/>
    </source>
</evidence>
<dbReference type="PANTHER" id="PTHR30069">
    <property type="entry name" value="TONB-DEPENDENT OUTER MEMBRANE RECEPTOR"/>
    <property type="match status" value="1"/>
</dbReference>
<dbReference type="Pfam" id="PF00593">
    <property type="entry name" value="TonB_dep_Rec_b-barrel"/>
    <property type="match status" value="1"/>
</dbReference>
<keyword evidence="6 11" id="KW-0798">TonB box</keyword>
<proteinExistence type="inferred from homology"/>
<evidence type="ECO:0000256" key="1">
    <source>
        <dbReference type="ARBA" id="ARBA00004571"/>
    </source>
</evidence>
<feature type="domain" description="TonB-dependent receptor plug" evidence="13">
    <location>
        <begin position="71"/>
        <end position="180"/>
    </location>
</feature>